<proteinExistence type="predicted"/>
<name>A0A4C1YPB4_EUMVA</name>
<evidence type="ECO:0008006" key="3">
    <source>
        <dbReference type="Google" id="ProtNLM"/>
    </source>
</evidence>
<evidence type="ECO:0000313" key="1">
    <source>
        <dbReference type="EMBL" id="GBP76195.1"/>
    </source>
</evidence>
<dbReference type="OrthoDB" id="414730at2759"/>
<dbReference type="AlphaFoldDB" id="A0A4C1YPB4"/>
<dbReference type="Proteomes" id="UP000299102">
    <property type="component" value="Unassembled WGS sequence"/>
</dbReference>
<keyword evidence="2" id="KW-1185">Reference proteome</keyword>
<organism evidence="1 2">
    <name type="scientific">Eumeta variegata</name>
    <name type="common">Bagworm moth</name>
    <name type="synonym">Eumeta japonica</name>
    <dbReference type="NCBI Taxonomy" id="151549"/>
    <lineage>
        <taxon>Eukaryota</taxon>
        <taxon>Metazoa</taxon>
        <taxon>Ecdysozoa</taxon>
        <taxon>Arthropoda</taxon>
        <taxon>Hexapoda</taxon>
        <taxon>Insecta</taxon>
        <taxon>Pterygota</taxon>
        <taxon>Neoptera</taxon>
        <taxon>Endopterygota</taxon>
        <taxon>Lepidoptera</taxon>
        <taxon>Glossata</taxon>
        <taxon>Ditrysia</taxon>
        <taxon>Tineoidea</taxon>
        <taxon>Psychidae</taxon>
        <taxon>Oiketicinae</taxon>
        <taxon>Eumeta</taxon>
    </lineage>
</organism>
<reference evidence="1 2" key="1">
    <citation type="journal article" date="2019" name="Commun. Biol.">
        <title>The bagworm genome reveals a unique fibroin gene that provides high tensile strength.</title>
        <authorList>
            <person name="Kono N."/>
            <person name="Nakamura H."/>
            <person name="Ohtoshi R."/>
            <person name="Tomita M."/>
            <person name="Numata K."/>
            <person name="Arakawa K."/>
        </authorList>
    </citation>
    <scope>NUCLEOTIDE SEQUENCE [LARGE SCALE GENOMIC DNA]</scope>
</reference>
<evidence type="ECO:0000313" key="2">
    <source>
        <dbReference type="Proteomes" id="UP000299102"/>
    </source>
</evidence>
<comment type="caution">
    <text evidence="1">The sequence shown here is derived from an EMBL/GenBank/DDBJ whole genome shotgun (WGS) entry which is preliminary data.</text>
</comment>
<dbReference type="EMBL" id="BGZK01001280">
    <property type="protein sequence ID" value="GBP76195.1"/>
    <property type="molecule type" value="Genomic_DNA"/>
</dbReference>
<protein>
    <recommendedName>
        <fullName evidence="3">Histone-lysine N-methyltransferase SETMAR</fullName>
    </recommendedName>
</protein>
<sequence>MSINNSTLTFTEVVGFRASPTTPGRKLRMKRIVVERQPEDSTDGISGERSVGKINDRNKAFDCVHHDTLIRKLHHYGVTGRSLRLLESYLSDRIQRVDINAFHDEAPSLATVNNWLNEFKRGRTNLTDDLREGHTSMATTKDNINAMRIVIEIDKRLT</sequence>
<accession>A0A4C1YPB4</accession>
<gene>
    <name evidence="1" type="ORF">EVAR_54951_1</name>
</gene>